<comment type="function">
    <text evidence="7">Participates in both transcription termination and antitermination.</text>
</comment>
<dbReference type="Gene3D" id="3.30.1480.10">
    <property type="entry name" value="NusA, N-terminal domain"/>
    <property type="match status" value="1"/>
</dbReference>
<dbReference type="InterPro" id="IPR009019">
    <property type="entry name" value="KH_sf_prok-type"/>
</dbReference>
<dbReference type="InterPro" id="IPR058582">
    <property type="entry name" value="KH_NusA_2nd"/>
</dbReference>
<dbReference type="GO" id="GO:0006353">
    <property type="term" value="P:DNA-templated transcription termination"/>
    <property type="evidence" value="ECO:0007669"/>
    <property type="project" value="UniProtKB-UniRule"/>
</dbReference>
<protein>
    <recommendedName>
        <fullName evidence="7">Transcription termination/antitermination protein NusA</fullName>
    </recommendedName>
</protein>
<evidence type="ECO:0000256" key="2">
    <source>
        <dbReference type="ARBA" id="ARBA00022490"/>
    </source>
</evidence>
<dbReference type="SUPFAM" id="SSF54814">
    <property type="entry name" value="Prokaryotic type KH domain (KH-domain type II)"/>
    <property type="match status" value="2"/>
</dbReference>
<dbReference type="InterPro" id="IPR015946">
    <property type="entry name" value="KH_dom-like_a/b"/>
</dbReference>
<comment type="subunit">
    <text evidence="7">Monomer. Binds directly to the core enzyme of the DNA-dependent RNA polymerase and to nascent RNA.</text>
</comment>
<comment type="similarity">
    <text evidence="7">Belongs to the NusA family.</text>
</comment>
<dbReference type="PROSITE" id="PS50084">
    <property type="entry name" value="KH_TYPE_1"/>
    <property type="match status" value="1"/>
</dbReference>
<evidence type="ECO:0000259" key="8">
    <source>
        <dbReference type="PROSITE" id="PS50126"/>
    </source>
</evidence>
<name>A0AAT9LD88_9FIRM</name>
<dbReference type="HAMAP" id="MF_00945_B">
    <property type="entry name" value="NusA_B"/>
    <property type="match status" value="1"/>
</dbReference>
<evidence type="ECO:0000256" key="7">
    <source>
        <dbReference type="HAMAP-Rule" id="MF_00945"/>
    </source>
</evidence>
<gene>
    <name evidence="7 9" type="primary">nusA</name>
    <name evidence="9" type="ORF">IMF26_02970</name>
</gene>
<dbReference type="GO" id="GO:0005829">
    <property type="term" value="C:cytosol"/>
    <property type="evidence" value="ECO:0007669"/>
    <property type="project" value="TreeGrafter"/>
</dbReference>
<dbReference type="Gene3D" id="2.40.50.140">
    <property type="entry name" value="Nucleic acid-binding proteins"/>
    <property type="match status" value="1"/>
</dbReference>
<organism evidence="9">
    <name type="scientific">Candidatus Fermentithermobacillus carboniphilus</name>
    <dbReference type="NCBI Taxonomy" id="3085328"/>
    <lineage>
        <taxon>Bacteria</taxon>
        <taxon>Bacillati</taxon>
        <taxon>Bacillota</taxon>
        <taxon>Candidatus Fermentithermobacillia</taxon>
        <taxon>Candidatus Fermentithermobacillales</taxon>
        <taxon>Candidatus Fermentithermobacillaceae</taxon>
        <taxon>Candidatus Fermentithermobacillus</taxon>
    </lineage>
</organism>
<evidence type="ECO:0000256" key="5">
    <source>
        <dbReference type="ARBA" id="ARBA00023015"/>
    </source>
</evidence>
<dbReference type="GO" id="GO:0031564">
    <property type="term" value="P:transcription antitermination"/>
    <property type="evidence" value="ECO:0007669"/>
    <property type="project" value="UniProtKB-UniRule"/>
</dbReference>
<dbReference type="PANTHER" id="PTHR22648">
    <property type="entry name" value="TRANSCRIPTION TERMINATION FACTOR NUSA"/>
    <property type="match status" value="1"/>
</dbReference>
<dbReference type="EMBL" id="CP062796">
    <property type="protein sequence ID" value="QUL99046.1"/>
    <property type="molecule type" value="Genomic_DNA"/>
</dbReference>
<dbReference type="Pfam" id="PF26594">
    <property type="entry name" value="KH_NusA_2nd"/>
    <property type="match status" value="1"/>
</dbReference>
<dbReference type="Pfam" id="PF00575">
    <property type="entry name" value="S1"/>
    <property type="match status" value="1"/>
</dbReference>
<dbReference type="GO" id="GO:0003723">
    <property type="term" value="F:RNA binding"/>
    <property type="evidence" value="ECO:0007669"/>
    <property type="project" value="UniProtKB-UniRule"/>
</dbReference>
<keyword evidence="3 7" id="KW-0889">Transcription antitermination</keyword>
<sequence>MNGEIIMALDQLERERGISKDDLVEALEAVLLSAYRKHFGTTENVRIQFDRETGNIKVLSRRQVVLTVKDPRKEISLDEARAKNPKYQVGDVIEEEIPAHGFGRIAAQTAKQVVVQRLRDKERGMIYEEFAEREGDVVTGQIVRVERGIVIMDLGRVEGYILPQEQVRGEKYQERDRMKAYVLEVKRTPKGPQIFLSRTHPGLLKRLFELEVPEIRDGVVEIRAIAREAGSRSKVAVKANLPEVDALGACVGPRGARVQVIVQELRGERIDIIEWDDDPRVFVANALSPARVLRVDVNQEDRVARVIVPENQLSLAIGRDGQNARLAAKLTGWKVDIKSERNA</sequence>
<evidence type="ECO:0000256" key="4">
    <source>
        <dbReference type="ARBA" id="ARBA00022884"/>
    </source>
</evidence>
<dbReference type="SMART" id="SM00316">
    <property type="entry name" value="S1"/>
    <property type="match status" value="1"/>
</dbReference>
<dbReference type="Pfam" id="PF13184">
    <property type="entry name" value="KH_NusA_1st"/>
    <property type="match status" value="1"/>
</dbReference>
<dbReference type="InterPro" id="IPR036555">
    <property type="entry name" value="NusA_N_sf"/>
</dbReference>
<dbReference type="Pfam" id="PF08529">
    <property type="entry name" value="NusA_N"/>
    <property type="match status" value="1"/>
</dbReference>
<dbReference type="CDD" id="cd22529">
    <property type="entry name" value="KH-II_NusA_rpt2"/>
    <property type="match status" value="1"/>
</dbReference>
<dbReference type="NCBIfam" id="TIGR01953">
    <property type="entry name" value="NusA"/>
    <property type="match status" value="1"/>
</dbReference>
<dbReference type="SUPFAM" id="SSF69705">
    <property type="entry name" value="Transcription factor NusA, N-terminal domain"/>
    <property type="match status" value="1"/>
</dbReference>
<dbReference type="GO" id="GO:0003700">
    <property type="term" value="F:DNA-binding transcription factor activity"/>
    <property type="evidence" value="ECO:0007669"/>
    <property type="project" value="InterPro"/>
</dbReference>
<dbReference type="FunFam" id="3.30.300.20:FF:000002">
    <property type="entry name" value="Transcription termination/antitermination protein NusA"/>
    <property type="match status" value="1"/>
</dbReference>
<dbReference type="InterPro" id="IPR025249">
    <property type="entry name" value="TF_NusA_KH_1st"/>
</dbReference>
<dbReference type="InterPro" id="IPR003029">
    <property type="entry name" value="S1_domain"/>
</dbReference>
<keyword evidence="1 7" id="KW-0806">Transcription termination</keyword>
<dbReference type="SUPFAM" id="SSF50249">
    <property type="entry name" value="Nucleic acid-binding proteins"/>
    <property type="match status" value="1"/>
</dbReference>
<evidence type="ECO:0000256" key="1">
    <source>
        <dbReference type="ARBA" id="ARBA00022472"/>
    </source>
</evidence>
<dbReference type="InterPro" id="IPR010213">
    <property type="entry name" value="TF_NusA"/>
</dbReference>
<evidence type="ECO:0000256" key="6">
    <source>
        <dbReference type="ARBA" id="ARBA00023163"/>
    </source>
</evidence>
<dbReference type="CDD" id="cd04455">
    <property type="entry name" value="S1_NusA"/>
    <property type="match status" value="1"/>
</dbReference>
<dbReference type="Gene3D" id="3.30.300.20">
    <property type="match status" value="2"/>
</dbReference>
<keyword evidence="2 7" id="KW-0963">Cytoplasm</keyword>
<dbReference type="FunFam" id="3.30.300.20:FF:000005">
    <property type="entry name" value="Transcription termination/antitermination protein NusA"/>
    <property type="match status" value="1"/>
</dbReference>
<comment type="subcellular location">
    <subcellularLocation>
        <location evidence="7">Cytoplasm</location>
    </subcellularLocation>
</comment>
<keyword evidence="4 7" id="KW-0694">RNA-binding</keyword>
<feature type="domain" description="S1 motif" evidence="8">
    <location>
        <begin position="135"/>
        <end position="199"/>
    </location>
</feature>
<dbReference type="PROSITE" id="PS50126">
    <property type="entry name" value="S1"/>
    <property type="match status" value="1"/>
</dbReference>
<dbReference type="InterPro" id="IPR030842">
    <property type="entry name" value="TF_NusA_bacterial"/>
</dbReference>
<dbReference type="InterPro" id="IPR012340">
    <property type="entry name" value="NA-bd_OB-fold"/>
</dbReference>
<dbReference type="KEGG" id="fcz:IMF26_02970"/>
<reference evidence="9" key="1">
    <citation type="submission" date="2020-10" db="EMBL/GenBank/DDBJ databases">
        <authorList>
            <person name="Kadnikov V."/>
            <person name="Beletsky A.V."/>
            <person name="Mardanov A.V."/>
            <person name="Karnachuk O.V."/>
            <person name="Ravin N.V."/>
        </authorList>
    </citation>
    <scope>NUCLEOTIDE SEQUENCE</scope>
    <source>
        <strain evidence="9">Bu02</strain>
    </source>
</reference>
<reference evidence="9" key="2">
    <citation type="journal article" date="2023" name="Biology">
        <title>Prokaryotic Life Associated with Coal-Fire Gas Vents Revealed by Metagenomics.</title>
        <authorList>
            <person name="Kadnikov V.V."/>
            <person name="Mardanov A.V."/>
            <person name="Beletsky A.V."/>
            <person name="Karnachuk O.V."/>
            <person name="Ravin N.V."/>
        </authorList>
    </citation>
    <scope>NUCLEOTIDE SEQUENCE</scope>
    <source>
        <strain evidence="9">Bu02</strain>
    </source>
</reference>
<accession>A0AAT9LD88</accession>
<dbReference type="CDD" id="cd02134">
    <property type="entry name" value="KH-II_NusA_rpt1"/>
    <property type="match status" value="1"/>
</dbReference>
<evidence type="ECO:0000256" key="3">
    <source>
        <dbReference type="ARBA" id="ARBA00022814"/>
    </source>
</evidence>
<dbReference type="PANTHER" id="PTHR22648:SF0">
    <property type="entry name" value="TRANSCRIPTION TERMINATION_ANTITERMINATION PROTEIN NUSA"/>
    <property type="match status" value="1"/>
</dbReference>
<dbReference type="InterPro" id="IPR013735">
    <property type="entry name" value="TF_NusA_N"/>
</dbReference>
<keyword evidence="5 7" id="KW-0805">Transcription regulation</keyword>
<dbReference type="FunFam" id="3.30.1480.10:FF:000002">
    <property type="entry name" value="Transcription termination/antitermination protein NusA"/>
    <property type="match status" value="1"/>
</dbReference>
<proteinExistence type="inferred from homology"/>
<dbReference type="AlphaFoldDB" id="A0AAT9LD88"/>
<evidence type="ECO:0000313" key="9">
    <source>
        <dbReference type="EMBL" id="QUL99046.1"/>
    </source>
</evidence>
<keyword evidence="6 7" id="KW-0804">Transcription</keyword>